<proteinExistence type="predicted"/>
<evidence type="ECO:0000313" key="2">
    <source>
        <dbReference type="Proteomes" id="UP001596047"/>
    </source>
</evidence>
<dbReference type="Proteomes" id="UP001596047">
    <property type="component" value="Unassembled WGS sequence"/>
</dbReference>
<sequence length="448" mass="50050">MSVIRKGYSRQMLRIGGVLMVVVTLFWQTQISYALGNASSERVTAATITDSLHIGNVVPTWGQQIPKLVYDGKWYYAASLDGEMYNYPWDGKIFKSPDGVNWSLAAQFNNQTTYQPPGLLLDYKGDLHMQVGCYGYADKPCFPGFQTNGTGAVSYHHVVFNNRLADGSFDFSTFADHSVMNSPFYYMGTAVDKTGRYIYTAYADDVWDLHLAVFDVKKNDYIVQKVIVTPPSNRAWLYPKVQPGNKPGEVSILTGQYVLGSPNSAVYDDVFYLNSTDFGQTWSSPQLVTHVDNPNGYERWVDATDLAIDAHGQIHMLYFEKSDGNPDNELWYKEGINGSPVGLGKLDNHAQLKIAPNGERFIFTSEGAGLAVYRSTDGVQWSKEYYPVDHVQSIFWPTLVEKSNGSKTKPHEVKMIVAGQVSGSNAFSHLLMLTYSWSPNQQGNNEAE</sequence>
<organism evidence="1 2">
    <name type="scientific">Paenibacillus solisilvae</name>
    <dbReference type="NCBI Taxonomy" id="2486751"/>
    <lineage>
        <taxon>Bacteria</taxon>
        <taxon>Bacillati</taxon>
        <taxon>Bacillota</taxon>
        <taxon>Bacilli</taxon>
        <taxon>Bacillales</taxon>
        <taxon>Paenibacillaceae</taxon>
        <taxon>Paenibacillus</taxon>
    </lineage>
</organism>
<reference evidence="2" key="1">
    <citation type="journal article" date="2019" name="Int. J. Syst. Evol. Microbiol.">
        <title>The Global Catalogue of Microorganisms (GCM) 10K type strain sequencing project: providing services to taxonomists for standard genome sequencing and annotation.</title>
        <authorList>
            <consortium name="The Broad Institute Genomics Platform"/>
            <consortium name="The Broad Institute Genome Sequencing Center for Infectious Disease"/>
            <person name="Wu L."/>
            <person name="Ma J."/>
        </authorList>
    </citation>
    <scope>NUCLEOTIDE SEQUENCE [LARGE SCALE GENOMIC DNA]</scope>
    <source>
        <strain evidence="2">CGMCC 1.3240</strain>
    </source>
</reference>
<protein>
    <recommendedName>
        <fullName evidence="3">Exo-alpha-sialidase</fullName>
    </recommendedName>
</protein>
<keyword evidence="2" id="KW-1185">Reference proteome</keyword>
<evidence type="ECO:0008006" key="3">
    <source>
        <dbReference type="Google" id="ProtNLM"/>
    </source>
</evidence>
<dbReference type="EMBL" id="JBHSOW010000058">
    <property type="protein sequence ID" value="MFC5650566.1"/>
    <property type="molecule type" value="Genomic_DNA"/>
</dbReference>
<dbReference type="SUPFAM" id="SSF50939">
    <property type="entry name" value="Sialidases"/>
    <property type="match status" value="1"/>
</dbReference>
<evidence type="ECO:0000313" key="1">
    <source>
        <dbReference type="EMBL" id="MFC5650566.1"/>
    </source>
</evidence>
<dbReference type="RefSeq" id="WP_379189129.1">
    <property type="nucleotide sequence ID" value="NZ_JBHSOW010000058.1"/>
</dbReference>
<accession>A0ABW0W2B7</accession>
<dbReference type="InterPro" id="IPR036278">
    <property type="entry name" value="Sialidase_sf"/>
</dbReference>
<gene>
    <name evidence="1" type="ORF">ACFPYJ_15825</name>
</gene>
<comment type="caution">
    <text evidence="1">The sequence shown here is derived from an EMBL/GenBank/DDBJ whole genome shotgun (WGS) entry which is preliminary data.</text>
</comment>
<name>A0ABW0W2B7_9BACL</name>